<feature type="repeat" description="ANK" evidence="3">
    <location>
        <begin position="179"/>
        <end position="211"/>
    </location>
</feature>
<sequence length="1189" mass="130515">MASQEEDAHDATADVPMLGWTSAQAEETGDIEDHGRMVDVDGAIGMPMRKKMRLSFIPTDETCGSGNSTDDEKDQQAQVQNRLFALLKQGEIRNFVLLFNEQTVKVKATLLAAKDEVGFTLLMSAVKYTNLEVCKLLISHHVDVNEVNEKNNSALLLAAQKGLIDISQCLLNAGASEESRSAALVPAAHFGHLDVVYLLLRAGADPNYANQKGTTPLMRAAQEGQGAVVQALLRNRADANAHNKEGMTALMLASQRGHADIADILINAGALVDKQTRQGSTALLLAAKRGHAQAIIALLSSGADMFLKDERDKTALDNASRRGNEELIRILTIDNQQHLIKYRLRTIRNYTLMSVSTLYLHGRATLLPRQTASATTYGSWLVRAFGLPKPLFRSIAQFLPLCRTWSTQLRNLTHHVAIDSSQVVSKGLLIMNEVLCDAKLEVRYLPDMTGPGQLLLLREHPEYQALLTTATLGYPMPRELLQRLCHMANLQGVLAQYPGHEVIEFGTPVAQDVLAVLQALLEWDEIRRRFAMSETLGLIRVPRKQPAQNSWKLRAVALAAGACALLGVLTLSRSESPALKGVAPPKPTDFCVDRRFLTLAQLEACVNIIPFNSSDRDAAVAHLRTILPSYAFKELAKTEHTFGPYSIPAVDLDAELDVVANTTYPTDAAFQTALYNVFKHLRDAHTAYLKPSYYSSFYAFHPVSLKSFERNGSQVVQLDTPDRTEVRIYETFFPGSQVDTDISGWDVIAIDGKSAIDALRDFANTEIGLLKDDGTRFNMAVTGFETGRGWFVFRPLASFDIPKDDAVSYTLVHPTTGATKTLSYRWLGVNGAAFPGRTPPRSNSHRLEHLFARLKRHLTHHNFLDEKPTVAFHWLNDDVGVLSITQFSPSGDEDANLWTAYFGANITTALAEFTALGGKKLVLDLRGNGGGDICLGYATIRYLFPGLDPLGPREGVGPHSEAVYHLKQTPLFELLARAGENQSRINPLAARSEWVPNQWFDAATKRQYRDASWMTATSDNQHPTLGNVSQGVYYGCSAYDALFQAPGTSFPGLPKEDIVLVSHGYCGSTCSVFSSFIQMHDLAQTVAFGGYLGQPQQFFSFPGGQVYNSISVYIDAINLGVDKHPLVPKPLTTGAAFGFAMVAISPWQSPNATLPLEFQFVPATHYPLFPQDPLDAEALFEAAIAATSQ</sequence>
<dbReference type="OrthoDB" id="27214at2759"/>
<name>A0A1V9Z9R1_ACHHY</name>
<reference evidence="4 5" key="1">
    <citation type="journal article" date="2014" name="Genome Biol. Evol.">
        <title>The secreted proteins of Achlya hypogyna and Thraustotheca clavata identify the ancestral oomycete secretome and reveal gene acquisitions by horizontal gene transfer.</title>
        <authorList>
            <person name="Misner I."/>
            <person name="Blouin N."/>
            <person name="Leonard G."/>
            <person name="Richards T.A."/>
            <person name="Lane C.E."/>
        </authorList>
    </citation>
    <scope>NUCLEOTIDE SEQUENCE [LARGE SCALE GENOMIC DNA]</scope>
    <source>
        <strain evidence="4 5">ATCC 48635</strain>
    </source>
</reference>
<dbReference type="Pfam" id="PF12796">
    <property type="entry name" value="Ank_2"/>
    <property type="match status" value="2"/>
</dbReference>
<gene>
    <name evidence="4" type="ORF">ACHHYP_01013</name>
</gene>
<dbReference type="PANTHER" id="PTHR24173:SF74">
    <property type="entry name" value="ANKYRIN REPEAT DOMAIN-CONTAINING PROTEIN 16"/>
    <property type="match status" value="1"/>
</dbReference>
<dbReference type="AlphaFoldDB" id="A0A1V9Z9R1"/>
<evidence type="ECO:0000256" key="1">
    <source>
        <dbReference type="ARBA" id="ARBA00022737"/>
    </source>
</evidence>
<evidence type="ECO:0000313" key="5">
    <source>
        <dbReference type="Proteomes" id="UP000243579"/>
    </source>
</evidence>
<dbReference type="SUPFAM" id="SSF52096">
    <property type="entry name" value="ClpP/crotonase"/>
    <property type="match status" value="1"/>
</dbReference>
<feature type="repeat" description="ANK" evidence="3">
    <location>
        <begin position="278"/>
        <end position="310"/>
    </location>
</feature>
<dbReference type="GO" id="GO:0006511">
    <property type="term" value="P:ubiquitin-dependent protein catabolic process"/>
    <property type="evidence" value="ECO:0007669"/>
    <property type="project" value="TreeGrafter"/>
</dbReference>
<dbReference type="SMART" id="SM00248">
    <property type="entry name" value="ANK"/>
    <property type="match status" value="7"/>
</dbReference>
<evidence type="ECO:0000256" key="2">
    <source>
        <dbReference type="ARBA" id="ARBA00023043"/>
    </source>
</evidence>
<feature type="repeat" description="ANK" evidence="3">
    <location>
        <begin position="150"/>
        <end position="182"/>
    </location>
</feature>
<proteinExistence type="predicted"/>
<dbReference type="GO" id="GO:0000151">
    <property type="term" value="C:ubiquitin ligase complex"/>
    <property type="evidence" value="ECO:0007669"/>
    <property type="project" value="TreeGrafter"/>
</dbReference>
<protein>
    <submittedName>
        <fullName evidence="4">Uncharacterized protein</fullName>
    </submittedName>
</protein>
<dbReference type="PANTHER" id="PTHR24173">
    <property type="entry name" value="ANKYRIN REPEAT CONTAINING"/>
    <property type="match status" value="1"/>
</dbReference>
<keyword evidence="1" id="KW-0677">Repeat</keyword>
<organism evidence="4 5">
    <name type="scientific">Achlya hypogyna</name>
    <name type="common">Oomycete</name>
    <name type="synonym">Protoachlya hypogyna</name>
    <dbReference type="NCBI Taxonomy" id="1202772"/>
    <lineage>
        <taxon>Eukaryota</taxon>
        <taxon>Sar</taxon>
        <taxon>Stramenopiles</taxon>
        <taxon>Oomycota</taxon>
        <taxon>Saprolegniomycetes</taxon>
        <taxon>Saprolegniales</taxon>
        <taxon>Achlyaceae</taxon>
        <taxon>Achlya</taxon>
    </lineage>
</organism>
<dbReference type="GO" id="GO:0016567">
    <property type="term" value="P:protein ubiquitination"/>
    <property type="evidence" value="ECO:0007669"/>
    <property type="project" value="TreeGrafter"/>
</dbReference>
<dbReference type="InterPro" id="IPR002110">
    <property type="entry name" value="Ankyrin_rpt"/>
</dbReference>
<keyword evidence="2 3" id="KW-0040">ANK repeat</keyword>
<dbReference type="STRING" id="1202772.A0A1V9Z9R1"/>
<dbReference type="Gene3D" id="3.90.226.10">
    <property type="entry name" value="2-enoyl-CoA Hydratase, Chain A, domain 1"/>
    <property type="match status" value="1"/>
</dbReference>
<evidence type="ECO:0000313" key="4">
    <source>
        <dbReference type="EMBL" id="OQR94647.1"/>
    </source>
</evidence>
<evidence type="ECO:0000256" key="3">
    <source>
        <dbReference type="PROSITE-ProRule" id="PRU00023"/>
    </source>
</evidence>
<keyword evidence="5" id="KW-1185">Reference proteome</keyword>
<dbReference type="Pfam" id="PF00023">
    <property type="entry name" value="Ank"/>
    <property type="match status" value="1"/>
</dbReference>
<accession>A0A1V9Z9R1</accession>
<dbReference type="InterPro" id="IPR029045">
    <property type="entry name" value="ClpP/crotonase-like_dom_sf"/>
</dbReference>
<dbReference type="PROSITE" id="PS50088">
    <property type="entry name" value="ANK_REPEAT"/>
    <property type="match status" value="6"/>
</dbReference>
<dbReference type="Proteomes" id="UP000243579">
    <property type="component" value="Unassembled WGS sequence"/>
</dbReference>
<dbReference type="Gene3D" id="1.25.40.20">
    <property type="entry name" value="Ankyrin repeat-containing domain"/>
    <property type="match status" value="3"/>
</dbReference>
<dbReference type="PROSITE" id="PS50297">
    <property type="entry name" value="ANK_REP_REGION"/>
    <property type="match status" value="4"/>
</dbReference>
<dbReference type="EMBL" id="JNBR01000355">
    <property type="protein sequence ID" value="OQR94647.1"/>
    <property type="molecule type" value="Genomic_DNA"/>
</dbReference>
<feature type="repeat" description="ANK" evidence="3">
    <location>
        <begin position="212"/>
        <end position="244"/>
    </location>
</feature>
<feature type="repeat" description="ANK" evidence="3">
    <location>
        <begin position="245"/>
        <end position="277"/>
    </location>
</feature>
<feature type="repeat" description="ANK" evidence="3">
    <location>
        <begin position="117"/>
        <end position="149"/>
    </location>
</feature>
<dbReference type="InterPro" id="IPR036770">
    <property type="entry name" value="Ankyrin_rpt-contain_sf"/>
</dbReference>
<comment type="caution">
    <text evidence="4">The sequence shown here is derived from an EMBL/GenBank/DDBJ whole genome shotgun (WGS) entry which is preliminary data.</text>
</comment>
<dbReference type="SUPFAM" id="SSF48403">
    <property type="entry name" value="Ankyrin repeat"/>
    <property type="match status" value="1"/>
</dbReference>